<dbReference type="EMBL" id="CAJSLV010000042">
    <property type="protein sequence ID" value="CAG6391874.1"/>
    <property type="molecule type" value="Genomic_DNA"/>
</dbReference>
<name>A0A9W4GPS1_9ACTN</name>
<feature type="compositionally biased region" description="Basic and acidic residues" evidence="1">
    <location>
        <begin position="20"/>
        <end position="35"/>
    </location>
</feature>
<dbReference type="AlphaFoldDB" id="A0A9W4GPS1"/>
<protein>
    <submittedName>
        <fullName evidence="2">Uncharacterized protein</fullName>
    </submittedName>
</protein>
<sequence>MCAAVAAPLTRGGQRTRLLTSDRHTGVQRPSRDASGRIVGPARLPHVLSHWRVHARPS</sequence>
<dbReference type="Proteomes" id="UP001152519">
    <property type="component" value="Unassembled WGS sequence"/>
</dbReference>
<organism evidence="2 3">
    <name type="scientific">Actinacidiphila cocklensis</name>
    <dbReference type="NCBI Taxonomy" id="887465"/>
    <lineage>
        <taxon>Bacteria</taxon>
        <taxon>Bacillati</taxon>
        <taxon>Actinomycetota</taxon>
        <taxon>Actinomycetes</taxon>
        <taxon>Kitasatosporales</taxon>
        <taxon>Streptomycetaceae</taxon>
        <taxon>Actinacidiphila</taxon>
    </lineage>
</organism>
<feature type="region of interest" description="Disordered" evidence="1">
    <location>
        <begin position="1"/>
        <end position="38"/>
    </location>
</feature>
<evidence type="ECO:0000256" key="1">
    <source>
        <dbReference type="SAM" id="MobiDB-lite"/>
    </source>
</evidence>
<evidence type="ECO:0000313" key="3">
    <source>
        <dbReference type="Proteomes" id="UP001152519"/>
    </source>
</evidence>
<reference evidence="2" key="1">
    <citation type="submission" date="2021-05" db="EMBL/GenBank/DDBJ databases">
        <authorList>
            <person name="Arsene-Ploetze F."/>
        </authorList>
    </citation>
    <scope>NUCLEOTIDE SEQUENCE</scope>
    <source>
        <strain evidence="2">DSM 42138</strain>
    </source>
</reference>
<proteinExistence type="predicted"/>
<evidence type="ECO:0000313" key="2">
    <source>
        <dbReference type="EMBL" id="CAG6391874.1"/>
    </source>
</evidence>
<keyword evidence="3" id="KW-1185">Reference proteome</keyword>
<gene>
    <name evidence="2" type="ORF">SCOCK_140072</name>
</gene>
<accession>A0A9W4GPS1</accession>
<comment type="caution">
    <text evidence="2">The sequence shown here is derived from an EMBL/GenBank/DDBJ whole genome shotgun (WGS) entry which is preliminary data.</text>
</comment>